<proteinExistence type="predicted"/>
<dbReference type="AlphaFoldDB" id="A0A7S4Q701"/>
<evidence type="ECO:0000313" key="1">
    <source>
        <dbReference type="EMBL" id="CAE4573624.1"/>
    </source>
</evidence>
<evidence type="ECO:0008006" key="2">
    <source>
        <dbReference type="Google" id="ProtNLM"/>
    </source>
</evidence>
<organism evidence="1">
    <name type="scientific">Alexandrium monilatum</name>
    <dbReference type="NCBI Taxonomy" id="311494"/>
    <lineage>
        <taxon>Eukaryota</taxon>
        <taxon>Sar</taxon>
        <taxon>Alveolata</taxon>
        <taxon>Dinophyceae</taxon>
        <taxon>Gonyaulacales</taxon>
        <taxon>Pyrocystaceae</taxon>
        <taxon>Alexandrium</taxon>
    </lineage>
</organism>
<name>A0A7S4Q701_9DINO</name>
<sequence>MAAAEPKDVAAKSISIVYRSSTQIAGVAAVLTFQRQTGEVKVAIPSLTDSDETISISVADVESVKANDYLESSNYHWVLSIRLRPTGPKEAGSCRSLQGKLYSLQFHSKEDRDTWCSGLQSAVAAVSRTRDGAEVTKQPRTIFKVALKEPKLDMLASMKVHMERNEEVKVADIDVPEAKSSADDIRRRTKDFIAAHEVDSAEGTSLYRFLRTVVQRAMMEKETAAIVDKIQNRSLDRVLKEAPEGTLSVEGARTQAEAQLQQLSEEIEQRLGERGTGVAILSMMLRQNIEKMRRINSLTAQVYEKEKAPGHSVAVPRQ</sequence>
<protein>
    <recommendedName>
        <fullName evidence="2">PH domain-containing protein</fullName>
    </recommendedName>
</protein>
<dbReference type="EMBL" id="HBNR01019932">
    <property type="protein sequence ID" value="CAE4573624.1"/>
    <property type="molecule type" value="Transcribed_RNA"/>
</dbReference>
<accession>A0A7S4Q701</accession>
<reference evidence="1" key="1">
    <citation type="submission" date="2021-01" db="EMBL/GenBank/DDBJ databases">
        <authorList>
            <person name="Corre E."/>
            <person name="Pelletier E."/>
            <person name="Niang G."/>
            <person name="Scheremetjew M."/>
            <person name="Finn R."/>
            <person name="Kale V."/>
            <person name="Holt S."/>
            <person name="Cochrane G."/>
            <person name="Meng A."/>
            <person name="Brown T."/>
            <person name="Cohen L."/>
        </authorList>
    </citation>
    <scope>NUCLEOTIDE SEQUENCE</scope>
    <source>
        <strain evidence="1">CCMP3105</strain>
    </source>
</reference>
<gene>
    <name evidence="1" type="ORF">AMON00008_LOCUS13243</name>
</gene>